<proteinExistence type="predicted"/>
<dbReference type="EMBL" id="BMAV01023873">
    <property type="protein sequence ID" value="GFS28172.1"/>
    <property type="molecule type" value="Genomic_DNA"/>
</dbReference>
<evidence type="ECO:0000313" key="1">
    <source>
        <dbReference type="EMBL" id="GFS28172.1"/>
    </source>
</evidence>
<keyword evidence="2" id="KW-1185">Reference proteome</keyword>
<comment type="caution">
    <text evidence="1">The sequence shown here is derived from an EMBL/GenBank/DDBJ whole genome shotgun (WGS) entry which is preliminary data.</text>
</comment>
<evidence type="ECO:0000313" key="2">
    <source>
        <dbReference type="Proteomes" id="UP000886998"/>
    </source>
</evidence>
<protein>
    <submittedName>
        <fullName evidence="1">Uncharacterized protein</fullName>
    </submittedName>
</protein>
<name>A0A8X6I2H2_9ARAC</name>
<dbReference type="AlphaFoldDB" id="A0A8X6I2H2"/>
<organism evidence="1 2">
    <name type="scientific">Trichonephila inaurata madagascariensis</name>
    <dbReference type="NCBI Taxonomy" id="2747483"/>
    <lineage>
        <taxon>Eukaryota</taxon>
        <taxon>Metazoa</taxon>
        <taxon>Ecdysozoa</taxon>
        <taxon>Arthropoda</taxon>
        <taxon>Chelicerata</taxon>
        <taxon>Arachnida</taxon>
        <taxon>Araneae</taxon>
        <taxon>Araneomorphae</taxon>
        <taxon>Entelegynae</taxon>
        <taxon>Araneoidea</taxon>
        <taxon>Nephilidae</taxon>
        <taxon>Trichonephila</taxon>
        <taxon>Trichonephila inaurata</taxon>
    </lineage>
</organism>
<accession>A0A8X6I2H2</accession>
<dbReference type="Proteomes" id="UP000886998">
    <property type="component" value="Unassembled WGS sequence"/>
</dbReference>
<sequence>MNNNASLQLTYISCIELLSNGTEAGVLMMYWIRRGGSFLLEPRCTNSECPDFHWGHIKSIFYKTISETNKHMVVRLLVAVQNRSNMPRMFANVQCHFELCIILVISISSPYCKKFDP</sequence>
<gene>
    <name evidence="1" type="ORF">TNIN_272111</name>
</gene>
<reference evidence="1" key="1">
    <citation type="submission" date="2020-08" db="EMBL/GenBank/DDBJ databases">
        <title>Multicomponent nature underlies the extraordinary mechanical properties of spider dragline silk.</title>
        <authorList>
            <person name="Kono N."/>
            <person name="Nakamura H."/>
            <person name="Mori M."/>
            <person name="Yoshida Y."/>
            <person name="Ohtoshi R."/>
            <person name="Malay A.D."/>
            <person name="Moran D.A.P."/>
            <person name="Tomita M."/>
            <person name="Numata K."/>
            <person name="Arakawa K."/>
        </authorList>
    </citation>
    <scope>NUCLEOTIDE SEQUENCE</scope>
</reference>